<comment type="caution">
    <text evidence="2">The sequence shown here is derived from an EMBL/GenBank/DDBJ whole genome shotgun (WGS) entry which is preliminary data.</text>
</comment>
<name>A0AA38WPX5_9ASTR</name>
<feature type="compositionally biased region" description="Polar residues" evidence="1">
    <location>
        <begin position="1"/>
        <end position="10"/>
    </location>
</feature>
<dbReference type="Proteomes" id="UP001172457">
    <property type="component" value="Chromosome 3"/>
</dbReference>
<proteinExistence type="predicted"/>
<feature type="region of interest" description="Disordered" evidence="1">
    <location>
        <begin position="1"/>
        <end position="23"/>
    </location>
</feature>
<reference evidence="2" key="1">
    <citation type="submission" date="2023-03" db="EMBL/GenBank/DDBJ databases">
        <title>Chromosome-scale reference genome and RAD-based genetic map of yellow starthistle (Centaurea solstitialis) reveal putative structural variation and QTLs associated with invader traits.</title>
        <authorList>
            <person name="Reatini B."/>
            <person name="Cang F.A."/>
            <person name="Jiang Q."/>
            <person name="Mckibben M.T.W."/>
            <person name="Barker M.S."/>
            <person name="Rieseberg L.H."/>
            <person name="Dlugosch K.M."/>
        </authorList>
    </citation>
    <scope>NUCLEOTIDE SEQUENCE</scope>
    <source>
        <strain evidence="2">CAN-66</strain>
        <tissue evidence="2">Leaf</tissue>
    </source>
</reference>
<evidence type="ECO:0000256" key="1">
    <source>
        <dbReference type="SAM" id="MobiDB-lite"/>
    </source>
</evidence>
<gene>
    <name evidence="2" type="ORF">OSB04_012348</name>
</gene>
<organism evidence="2 3">
    <name type="scientific">Centaurea solstitialis</name>
    <name type="common">yellow star-thistle</name>
    <dbReference type="NCBI Taxonomy" id="347529"/>
    <lineage>
        <taxon>Eukaryota</taxon>
        <taxon>Viridiplantae</taxon>
        <taxon>Streptophyta</taxon>
        <taxon>Embryophyta</taxon>
        <taxon>Tracheophyta</taxon>
        <taxon>Spermatophyta</taxon>
        <taxon>Magnoliopsida</taxon>
        <taxon>eudicotyledons</taxon>
        <taxon>Gunneridae</taxon>
        <taxon>Pentapetalae</taxon>
        <taxon>asterids</taxon>
        <taxon>campanulids</taxon>
        <taxon>Asterales</taxon>
        <taxon>Asteraceae</taxon>
        <taxon>Carduoideae</taxon>
        <taxon>Cardueae</taxon>
        <taxon>Centaureinae</taxon>
        <taxon>Centaurea</taxon>
    </lineage>
</organism>
<dbReference type="PANTHER" id="PTHR47481:SF38">
    <property type="entry name" value="POU DOMAIN, CLASS 4, TRANSCRIPTION FACTOR 1-LIKE"/>
    <property type="match status" value="1"/>
</dbReference>
<dbReference type="EMBL" id="JARYMX010000003">
    <property type="protein sequence ID" value="KAJ9557734.1"/>
    <property type="molecule type" value="Genomic_DNA"/>
</dbReference>
<evidence type="ECO:0000313" key="2">
    <source>
        <dbReference type="EMBL" id="KAJ9557734.1"/>
    </source>
</evidence>
<evidence type="ECO:0008006" key="4">
    <source>
        <dbReference type="Google" id="ProtNLM"/>
    </source>
</evidence>
<sequence>MATNTDTSSSGRDHTAPPPSNTSHPVFAVNNIKNFIPLLLDKQGGNYTSWVELFHIHACAHDVLDHIDASVPQPTSVDAPMWDRIDAVVKQWIYSTISKDLLETIIKPRATAHELWTHLEKLFQDDKHTTTTATLVQPAVDPFRITLNRKPPTIHQVGMTEFMFRCRT</sequence>
<dbReference type="PANTHER" id="PTHR47481">
    <property type="match status" value="1"/>
</dbReference>
<accession>A0AA38WPX5</accession>
<protein>
    <recommendedName>
        <fullName evidence="4">Gag protein</fullName>
    </recommendedName>
</protein>
<keyword evidence="3" id="KW-1185">Reference proteome</keyword>
<dbReference type="AlphaFoldDB" id="A0AA38WPX5"/>
<evidence type="ECO:0000313" key="3">
    <source>
        <dbReference type="Proteomes" id="UP001172457"/>
    </source>
</evidence>